<keyword evidence="3 8" id="KW-0375">Hydrogen ion transport</keyword>
<reference evidence="9 10" key="1">
    <citation type="submission" date="2019-08" db="EMBL/GenBank/DDBJ databases">
        <title>Pelomicrobium methylotrophicum gen. nov., sp. nov. a moderately thermophilic, facultatively anaerobic, lithoautotrophic and methylotrophic bacterium isolated from a terrestrial mud volcano.</title>
        <authorList>
            <person name="Slobodkina G.B."/>
            <person name="Merkel A.Y."/>
            <person name="Slobodkin A.I."/>
        </authorList>
    </citation>
    <scope>NUCLEOTIDE SEQUENCE [LARGE SCALE GENOMIC DNA]</scope>
    <source>
        <strain evidence="9 10">SM250</strain>
    </source>
</reference>
<organism evidence="9 10">
    <name type="scientific">Pelomicrobium methylotrophicum</name>
    <dbReference type="NCBI Taxonomy" id="2602750"/>
    <lineage>
        <taxon>Bacteria</taxon>
        <taxon>Pseudomonadati</taxon>
        <taxon>Pseudomonadota</taxon>
        <taxon>Hydrogenophilia</taxon>
        <taxon>Hydrogenophilia incertae sedis</taxon>
        <taxon>Pelomicrobium</taxon>
    </lineage>
</organism>
<evidence type="ECO:0000256" key="8">
    <source>
        <dbReference type="HAMAP-Rule" id="MF_01416"/>
    </source>
</evidence>
<dbReference type="PANTHER" id="PTHR11910">
    <property type="entry name" value="ATP SYNTHASE DELTA CHAIN"/>
    <property type="match status" value="1"/>
</dbReference>
<name>A0A5C7EY51_9PROT</name>
<dbReference type="EMBL" id="VPFL01000002">
    <property type="protein sequence ID" value="TXF13257.1"/>
    <property type="molecule type" value="Genomic_DNA"/>
</dbReference>
<evidence type="ECO:0000256" key="4">
    <source>
        <dbReference type="ARBA" id="ARBA00023065"/>
    </source>
</evidence>
<dbReference type="SUPFAM" id="SSF47928">
    <property type="entry name" value="N-terminal domain of the delta subunit of the F1F0-ATP synthase"/>
    <property type="match status" value="1"/>
</dbReference>
<dbReference type="GO" id="GO:0005886">
    <property type="term" value="C:plasma membrane"/>
    <property type="evidence" value="ECO:0007669"/>
    <property type="project" value="UniProtKB-SubCell"/>
</dbReference>
<keyword evidence="2 8" id="KW-0813">Transport</keyword>
<dbReference type="AlphaFoldDB" id="A0A5C7EY51"/>
<dbReference type="InParanoid" id="A0A5C7EY51"/>
<evidence type="ECO:0000256" key="1">
    <source>
        <dbReference type="ARBA" id="ARBA00004370"/>
    </source>
</evidence>
<keyword evidence="10" id="KW-1185">Reference proteome</keyword>
<sequence length="178" mass="19470">MAEPITIARPYAEAVFKLASEERTLAQWSEMLALACAVAENPRVLALVGNPLVTRKQLGELFLGICGERLSGGARNFILVLIENGRLGLLPQIRELFEELRRQHEGVLEVEIESAYELDEAQRAALVQKLRAKYGREVSARVKVVPELIGGVRIHVGDEVMDASVRGKLDAMAAALAA</sequence>
<dbReference type="OrthoDB" id="9816221at2"/>
<dbReference type="Gene3D" id="1.10.520.20">
    <property type="entry name" value="N-terminal domain of the delta subunit of the F1F0-ATP synthase"/>
    <property type="match status" value="1"/>
</dbReference>
<keyword evidence="6 8" id="KW-0139">CF(1)</keyword>
<evidence type="ECO:0000256" key="2">
    <source>
        <dbReference type="ARBA" id="ARBA00022448"/>
    </source>
</evidence>
<comment type="function">
    <text evidence="8">This protein is part of the stalk that links CF(0) to CF(1). It either transmits conformational changes from CF(0) to CF(1) or is implicated in proton conduction.</text>
</comment>
<keyword evidence="4 8" id="KW-0406">Ion transport</keyword>
<evidence type="ECO:0000313" key="9">
    <source>
        <dbReference type="EMBL" id="TXF13257.1"/>
    </source>
</evidence>
<dbReference type="GO" id="GO:0045259">
    <property type="term" value="C:proton-transporting ATP synthase complex"/>
    <property type="evidence" value="ECO:0007669"/>
    <property type="project" value="UniProtKB-KW"/>
</dbReference>
<dbReference type="Proteomes" id="UP000321201">
    <property type="component" value="Unassembled WGS sequence"/>
</dbReference>
<protein>
    <recommendedName>
        <fullName evidence="8">ATP synthase subunit delta</fullName>
    </recommendedName>
    <alternativeName>
        <fullName evidence="8">ATP synthase F(1) sector subunit delta</fullName>
    </alternativeName>
    <alternativeName>
        <fullName evidence="8">F-type ATPase subunit delta</fullName>
        <shortName evidence="8">F-ATPase subunit delta</shortName>
    </alternativeName>
</protein>
<keyword evidence="5 8" id="KW-0472">Membrane</keyword>
<dbReference type="InterPro" id="IPR026015">
    <property type="entry name" value="ATP_synth_OSCP/delta_N_sf"/>
</dbReference>
<evidence type="ECO:0000313" key="10">
    <source>
        <dbReference type="Proteomes" id="UP000321201"/>
    </source>
</evidence>
<evidence type="ECO:0000256" key="6">
    <source>
        <dbReference type="ARBA" id="ARBA00023196"/>
    </source>
</evidence>
<gene>
    <name evidence="8" type="primary">atpH</name>
    <name evidence="9" type="ORF">FR698_01575</name>
</gene>
<evidence type="ECO:0000256" key="5">
    <source>
        <dbReference type="ARBA" id="ARBA00023136"/>
    </source>
</evidence>
<comment type="similarity">
    <text evidence="8">Belongs to the ATPase delta chain family.</text>
</comment>
<comment type="function">
    <text evidence="8">F(1)F(0) ATP synthase produces ATP from ADP in the presence of a proton or sodium gradient. F-type ATPases consist of two structural domains, F(1) containing the extramembraneous catalytic core and F(0) containing the membrane proton channel, linked together by a central stalk and a peripheral stalk. During catalysis, ATP synthesis in the catalytic domain of F(1) is coupled via a rotary mechanism of the central stalk subunits to proton translocation.</text>
</comment>
<dbReference type="FunCoup" id="A0A5C7EY51">
    <property type="interactions" value="393"/>
</dbReference>
<dbReference type="Pfam" id="PF00213">
    <property type="entry name" value="OSCP"/>
    <property type="match status" value="1"/>
</dbReference>
<accession>A0A5C7EY51</accession>
<evidence type="ECO:0000256" key="3">
    <source>
        <dbReference type="ARBA" id="ARBA00022781"/>
    </source>
</evidence>
<dbReference type="NCBIfam" id="NF004402">
    <property type="entry name" value="PRK05758.2-2"/>
    <property type="match status" value="1"/>
</dbReference>
<keyword evidence="7 8" id="KW-0066">ATP synthesis</keyword>
<dbReference type="GO" id="GO:0046933">
    <property type="term" value="F:proton-transporting ATP synthase activity, rotational mechanism"/>
    <property type="evidence" value="ECO:0007669"/>
    <property type="project" value="UniProtKB-UniRule"/>
</dbReference>
<dbReference type="RefSeq" id="WP_147798431.1">
    <property type="nucleotide sequence ID" value="NZ_VPFL01000002.1"/>
</dbReference>
<keyword evidence="8" id="KW-1003">Cell membrane</keyword>
<dbReference type="NCBIfam" id="TIGR01145">
    <property type="entry name" value="ATP_synt_delta"/>
    <property type="match status" value="1"/>
</dbReference>
<evidence type="ECO:0000256" key="7">
    <source>
        <dbReference type="ARBA" id="ARBA00023310"/>
    </source>
</evidence>
<dbReference type="HAMAP" id="MF_01416">
    <property type="entry name" value="ATP_synth_delta_bact"/>
    <property type="match status" value="1"/>
</dbReference>
<dbReference type="InterPro" id="IPR000711">
    <property type="entry name" value="ATPase_OSCP/dsu"/>
</dbReference>
<proteinExistence type="inferred from homology"/>
<dbReference type="PRINTS" id="PR00125">
    <property type="entry name" value="ATPASEDELTA"/>
</dbReference>
<comment type="subcellular location">
    <subcellularLocation>
        <location evidence="8">Cell membrane</location>
        <topology evidence="8">Peripheral membrane protein</topology>
    </subcellularLocation>
    <subcellularLocation>
        <location evidence="1">Membrane</location>
    </subcellularLocation>
</comment>
<comment type="caution">
    <text evidence="9">The sequence shown here is derived from an EMBL/GenBank/DDBJ whole genome shotgun (WGS) entry which is preliminary data.</text>
</comment>